<dbReference type="OrthoDB" id="413361at2759"/>
<sequence>MPTQSVNGKYYFLTFVDDYSRYSMIYLLSKKDEALSKLKEYIAMTRNKFGRTLKVFRSDNGGEYIGKEIEDFLKEQGIVHQFTVPYSSQQNGKIGLSLR</sequence>
<accession>A0A4Y2PJ52</accession>
<keyword evidence="3" id="KW-1185">Reference proteome</keyword>
<evidence type="ECO:0000259" key="1">
    <source>
        <dbReference type="PROSITE" id="PS50994"/>
    </source>
</evidence>
<dbReference type="Gene3D" id="3.30.420.10">
    <property type="entry name" value="Ribonuclease H-like superfamily/Ribonuclease H"/>
    <property type="match status" value="1"/>
</dbReference>
<reference evidence="2 3" key="1">
    <citation type="journal article" date="2019" name="Sci. Rep.">
        <title>Orb-weaving spider Araneus ventricosus genome elucidates the spidroin gene catalogue.</title>
        <authorList>
            <person name="Kono N."/>
            <person name="Nakamura H."/>
            <person name="Ohtoshi R."/>
            <person name="Moran D.A.P."/>
            <person name="Shinohara A."/>
            <person name="Yoshida Y."/>
            <person name="Fujiwara M."/>
            <person name="Mori M."/>
            <person name="Tomita M."/>
            <person name="Arakawa K."/>
        </authorList>
    </citation>
    <scope>NUCLEOTIDE SEQUENCE [LARGE SCALE GENOMIC DNA]</scope>
</reference>
<dbReference type="GO" id="GO:0015074">
    <property type="term" value="P:DNA integration"/>
    <property type="evidence" value="ECO:0007669"/>
    <property type="project" value="InterPro"/>
</dbReference>
<dbReference type="PANTHER" id="PTHR42648">
    <property type="entry name" value="TRANSPOSASE, PUTATIVE-RELATED"/>
    <property type="match status" value="1"/>
</dbReference>
<evidence type="ECO:0000313" key="3">
    <source>
        <dbReference type="Proteomes" id="UP000499080"/>
    </source>
</evidence>
<dbReference type="GO" id="GO:0003676">
    <property type="term" value="F:nucleic acid binding"/>
    <property type="evidence" value="ECO:0007669"/>
    <property type="project" value="InterPro"/>
</dbReference>
<proteinExistence type="predicted"/>
<dbReference type="InterPro" id="IPR012337">
    <property type="entry name" value="RNaseH-like_sf"/>
</dbReference>
<gene>
    <name evidence="2" type="primary">POLX_2263</name>
    <name evidence="2" type="ORF">AVEN_241238_1</name>
</gene>
<dbReference type="InterPro" id="IPR036397">
    <property type="entry name" value="RNaseH_sf"/>
</dbReference>
<dbReference type="Pfam" id="PF00665">
    <property type="entry name" value="rve"/>
    <property type="match status" value="1"/>
</dbReference>
<name>A0A4Y2PJ52_ARAVE</name>
<feature type="domain" description="Integrase catalytic" evidence="1">
    <location>
        <begin position="1"/>
        <end position="99"/>
    </location>
</feature>
<dbReference type="EMBL" id="BGPR01133094">
    <property type="protein sequence ID" value="GBN50530.1"/>
    <property type="molecule type" value="Genomic_DNA"/>
</dbReference>
<organism evidence="2 3">
    <name type="scientific">Araneus ventricosus</name>
    <name type="common">Orbweaver spider</name>
    <name type="synonym">Epeira ventricosa</name>
    <dbReference type="NCBI Taxonomy" id="182803"/>
    <lineage>
        <taxon>Eukaryota</taxon>
        <taxon>Metazoa</taxon>
        <taxon>Ecdysozoa</taxon>
        <taxon>Arthropoda</taxon>
        <taxon>Chelicerata</taxon>
        <taxon>Arachnida</taxon>
        <taxon>Araneae</taxon>
        <taxon>Araneomorphae</taxon>
        <taxon>Entelegynae</taxon>
        <taxon>Araneoidea</taxon>
        <taxon>Araneidae</taxon>
        <taxon>Araneus</taxon>
    </lineage>
</organism>
<dbReference type="AlphaFoldDB" id="A0A4Y2PJ52"/>
<protein>
    <submittedName>
        <fullName evidence="2">Retrovirus-related Pol polyprotein from transposon TNT 1-94</fullName>
    </submittedName>
</protein>
<dbReference type="InterPro" id="IPR039537">
    <property type="entry name" value="Retrotran_Ty1/copia-like"/>
</dbReference>
<dbReference type="SUPFAM" id="SSF53098">
    <property type="entry name" value="Ribonuclease H-like"/>
    <property type="match status" value="1"/>
</dbReference>
<comment type="caution">
    <text evidence="2">The sequence shown here is derived from an EMBL/GenBank/DDBJ whole genome shotgun (WGS) entry which is preliminary data.</text>
</comment>
<dbReference type="Proteomes" id="UP000499080">
    <property type="component" value="Unassembled WGS sequence"/>
</dbReference>
<dbReference type="PROSITE" id="PS50994">
    <property type="entry name" value="INTEGRASE"/>
    <property type="match status" value="1"/>
</dbReference>
<evidence type="ECO:0000313" key="2">
    <source>
        <dbReference type="EMBL" id="GBN50530.1"/>
    </source>
</evidence>
<dbReference type="InterPro" id="IPR001584">
    <property type="entry name" value="Integrase_cat-core"/>
</dbReference>
<dbReference type="PANTHER" id="PTHR42648:SF28">
    <property type="entry name" value="TRANSPOSON-ENCODED PROTEIN WITH RIBONUCLEASE H-LIKE AND RETROVIRUS ZINC FINGER-LIKE DOMAINS"/>
    <property type="match status" value="1"/>
</dbReference>